<reference evidence="2 3" key="1">
    <citation type="submission" date="2013-09" db="EMBL/GenBank/DDBJ databases">
        <title>Genome sequencing of Arenimonas oryziterrae.</title>
        <authorList>
            <person name="Chen F."/>
            <person name="Wang G."/>
        </authorList>
    </citation>
    <scope>NUCLEOTIDE SEQUENCE [LARGE SCALE GENOMIC DNA]</scope>
    <source>
        <strain evidence="2 3">YC6267</strain>
    </source>
</reference>
<comment type="caution">
    <text evidence="2">The sequence shown here is derived from an EMBL/GenBank/DDBJ whole genome shotgun (WGS) entry which is preliminary data.</text>
</comment>
<evidence type="ECO:0000313" key="3">
    <source>
        <dbReference type="Proteomes" id="UP000029385"/>
    </source>
</evidence>
<name>A0A091ATU0_9GAMM</name>
<keyword evidence="1" id="KW-0732">Signal</keyword>
<feature type="signal peptide" evidence="1">
    <location>
        <begin position="1"/>
        <end position="23"/>
    </location>
</feature>
<dbReference type="Proteomes" id="UP000029385">
    <property type="component" value="Unassembled WGS sequence"/>
</dbReference>
<dbReference type="PATRIC" id="fig|1121015.4.peg.2107"/>
<dbReference type="PROSITE" id="PS51257">
    <property type="entry name" value="PROKAR_LIPOPROTEIN"/>
    <property type="match status" value="1"/>
</dbReference>
<protein>
    <submittedName>
        <fullName evidence="2">Uncharacterized protein</fullName>
    </submittedName>
</protein>
<gene>
    <name evidence="2" type="ORF">N789_13180</name>
</gene>
<accession>A0A091ATU0</accession>
<sequence>MTIRRSLLLASVLLAAACADAQAANFNGKFDIVQTTAATPAGTLRYYNAVNGLSIFAEPGTAADLMREALFRKTLVSIAYTPIVCPFGITGSCGTLTAITVNAGNIP</sequence>
<keyword evidence="3" id="KW-1185">Reference proteome</keyword>
<dbReference type="EMBL" id="AVCI01000009">
    <property type="protein sequence ID" value="KFN42587.1"/>
    <property type="molecule type" value="Genomic_DNA"/>
</dbReference>
<organism evidence="2 3">
    <name type="scientific">Arenimonas oryziterrae DSM 21050 = YC6267</name>
    <dbReference type="NCBI Taxonomy" id="1121015"/>
    <lineage>
        <taxon>Bacteria</taxon>
        <taxon>Pseudomonadati</taxon>
        <taxon>Pseudomonadota</taxon>
        <taxon>Gammaproteobacteria</taxon>
        <taxon>Lysobacterales</taxon>
        <taxon>Lysobacteraceae</taxon>
        <taxon>Arenimonas</taxon>
    </lineage>
</organism>
<evidence type="ECO:0000256" key="1">
    <source>
        <dbReference type="SAM" id="SignalP"/>
    </source>
</evidence>
<evidence type="ECO:0000313" key="2">
    <source>
        <dbReference type="EMBL" id="KFN42587.1"/>
    </source>
</evidence>
<dbReference type="AlphaFoldDB" id="A0A091ATU0"/>
<feature type="chain" id="PRO_5001868864" evidence="1">
    <location>
        <begin position="24"/>
        <end position="107"/>
    </location>
</feature>
<proteinExistence type="predicted"/>
<dbReference type="RefSeq" id="WP_022970283.1">
    <property type="nucleotide sequence ID" value="NZ_ATVD01000006.1"/>
</dbReference>